<evidence type="ECO:0000313" key="2">
    <source>
        <dbReference type="EMBL" id="ORY40378.1"/>
    </source>
</evidence>
<feature type="compositionally biased region" description="Polar residues" evidence="1">
    <location>
        <begin position="53"/>
        <end position="62"/>
    </location>
</feature>
<dbReference type="InterPro" id="IPR018608">
    <property type="entry name" value="Gti1/Pac2"/>
</dbReference>
<dbReference type="PANTHER" id="PTHR28027">
    <property type="entry name" value="TRANSCRIPTIONAL REGULATOR MIT1"/>
    <property type="match status" value="1"/>
</dbReference>
<gene>
    <name evidence="2" type="ORF">BCR33DRAFT_740246</name>
</gene>
<keyword evidence="3" id="KW-1185">Reference proteome</keyword>
<protein>
    <submittedName>
        <fullName evidence="2">Uncharacterized protein</fullName>
    </submittedName>
</protein>
<reference evidence="2 3" key="1">
    <citation type="submission" date="2016-07" db="EMBL/GenBank/DDBJ databases">
        <title>Pervasive Adenine N6-methylation of Active Genes in Fungi.</title>
        <authorList>
            <consortium name="DOE Joint Genome Institute"/>
            <person name="Mondo S.J."/>
            <person name="Dannebaum R.O."/>
            <person name="Kuo R.C."/>
            <person name="Labutti K."/>
            <person name="Haridas S."/>
            <person name="Kuo A."/>
            <person name="Salamov A."/>
            <person name="Ahrendt S.R."/>
            <person name="Lipzen A."/>
            <person name="Sullivan W."/>
            <person name="Andreopoulos W.B."/>
            <person name="Clum A."/>
            <person name="Lindquist E."/>
            <person name="Daum C."/>
            <person name="Ramamoorthy G.K."/>
            <person name="Gryganskyi A."/>
            <person name="Culley D."/>
            <person name="Magnuson J.K."/>
            <person name="James T.Y."/>
            <person name="O'Malley M.A."/>
            <person name="Stajich J.E."/>
            <person name="Spatafora J.W."/>
            <person name="Visel A."/>
            <person name="Grigoriev I.V."/>
        </authorList>
    </citation>
    <scope>NUCLEOTIDE SEQUENCE [LARGE SCALE GENOMIC DNA]</scope>
    <source>
        <strain evidence="2 3">JEL800</strain>
    </source>
</reference>
<proteinExistence type="predicted"/>
<feature type="region of interest" description="Disordered" evidence="1">
    <location>
        <begin position="466"/>
        <end position="491"/>
    </location>
</feature>
<dbReference type="EMBL" id="MCGO01000035">
    <property type="protein sequence ID" value="ORY40378.1"/>
    <property type="molecule type" value="Genomic_DNA"/>
</dbReference>
<dbReference type="OrthoDB" id="5572844at2759"/>
<organism evidence="2 3">
    <name type="scientific">Rhizoclosmatium globosum</name>
    <dbReference type="NCBI Taxonomy" id="329046"/>
    <lineage>
        <taxon>Eukaryota</taxon>
        <taxon>Fungi</taxon>
        <taxon>Fungi incertae sedis</taxon>
        <taxon>Chytridiomycota</taxon>
        <taxon>Chytridiomycota incertae sedis</taxon>
        <taxon>Chytridiomycetes</taxon>
        <taxon>Chytridiales</taxon>
        <taxon>Chytriomycetaceae</taxon>
        <taxon>Rhizoclosmatium</taxon>
    </lineage>
</organism>
<feature type="region of interest" description="Disordered" evidence="1">
    <location>
        <begin position="37"/>
        <end position="76"/>
    </location>
</feature>
<dbReference type="PANTHER" id="PTHR28027:SF2">
    <property type="entry name" value="TRANSCRIPTIONAL REGULATOR MIT1"/>
    <property type="match status" value="1"/>
</dbReference>
<dbReference type="GO" id="GO:0003677">
    <property type="term" value="F:DNA binding"/>
    <property type="evidence" value="ECO:0007669"/>
    <property type="project" value="TreeGrafter"/>
</dbReference>
<name>A0A1Y2C027_9FUNG</name>
<dbReference type="Proteomes" id="UP000193642">
    <property type="component" value="Unassembled WGS sequence"/>
</dbReference>
<dbReference type="AlphaFoldDB" id="A0A1Y2C027"/>
<feature type="compositionally biased region" description="Polar residues" evidence="1">
    <location>
        <begin position="469"/>
        <end position="481"/>
    </location>
</feature>
<comment type="caution">
    <text evidence="2">The sequence shown here is derived from an EMBL/GenBank/DDBJ whole genome shotgun (WGS) entry which is preliminary data.</text>
</comment>
<accession>A0A1Y2C027</accession>
<evidence type="ECO:0000313" key="3">
    <source>
        <dbReference type="Proteomes" id="UP000193642"/>
    </source>
</evidence>
<dbReference type="Pfam" id="PF09729">
    <property type="entry name" value="Gti1_Pac2"/>
    <property type="match status" value="1"/>
</dbReference>
<evidence type="ECO:0000256" key="1">
    <source>
        <dbReference type="SAM" id="MobiDB-lite"/>
    </source>
</evidence>
<sequence>MSVVNNFCMRNVLHTRRGIPIHPMNIADLISSIPESDCADTLQPGLPTDSDDSQGPKSIDGQTSHHKDGNRLSTAPTSIQVVEAQRGVNNMDAPSIPSIRSLLNGALAYQQPASVDFARCQNSETIRSTSQPLRFQPYDRTIIRNTFDSNHSMACDAFSLYPVNQYHQFEGADINHITHQARVSMTNTSSSESKIVSQKHSRSLTGIQSGGLMRIAPANWSGTNVVDDGLQSATRQRSPIRVATYTPYDLLKTVLFETYHGFIEDPLDAVYVVQGTLEGVLPAFRGNSDDMACIKVRSGTVIVMPETGLTVRRWRDGLKWSPSRAYGNFLLYRQIESKNSDVSTKEEDQDLSPYSTPYGSTTGLQPTFTSKTLKEGTQLTENGLTKRTITVKGSDGEKYRVVSYYNSRDVMVMRRQIQQHHVNFDIVSGFIRASDDYRLKEMMKKSGTDAVALVRQSYPLWKPEEFPLGTNTSPRRQSIQSEVDEFQNPKHRQEELTFESVLKVEVPNQKE</sequence>